<organism evidence="1 2">
    <name type="scientific">Brenthis ino</name>
    <name type="common">lesser marbled fritillary</name>
    <dbReference type="NCBI Taxonomy" id="405034"/>
    <lineage>
        <taxon>Eukaryota</taxon>
        <taxon>Metazoa</taxon>
        <taxon>Ecdysozoa</taxon>
        <taxon>Arthropoda</taxon>
        <taxon>Hexapoda</taxon>
        <taxon>Insecta</taxon>
        <taxon>Pterygota</taxon>
        <taxon>Neoptera</taxon>
        <taxon>Endopterygota</taxon>
        <taxon>Lepidoptera</taxon>
        <taxon>Glossata</taxon>
        <taxon>Ditrysia</taxon>
        <taxon>Papilionoidea</taxon>
        <taxon>Nymphalidae</taxon>
        <taxon>Heliconiinae</taxon>
        <taxon>Argynnini</taxon>
        <taxon>Brenthis</taxon>
    </lineage>
</organism>
<dbReference type="AlphaFoldDB" id="A0A8J9VWB5"/>
<evidence type="ECO:0000313" key="1">
    <source>
        <dbReference type="EMBL" id="CAH0720042.1"/>
    </source>
</evidence>
<gene>
    <name evidence="1" type="ORF">BINO364_LOCUS6314</name>
</gene>
<reference evidence="1" key="1">
    <citation type="submission" date="2021-12" db="EMBL/GenBank/DDBJ databases">
        <authorList>
            <person name="Martin H S."/>
        </authorList>
    </citation>
    <scope>NUCLEOTIDE SEQUENCE</scope>
</reference>
<sequence>MFACGLFLISSNNRVSRLNEQLRFACPCGWDADWASIKSALVSKSCCVMTYEYSHVSRQESRPLVDLLNIKDVQVAD</sequence>
<name>A0A8J9VWB5_9NEOP</name>
<evidence type="ECO:0000313" key="2">
    <source>
        <dbReference type="Proteomes" id="UP000838878"/>
    </source>
</evidence>
<feature type="non-terminal residue" evidence="1">
    <location>
        <position position="77"/>
    </location>
</feature>
<dbReference type="EMBL" id="OV170234">
    <property type="protein sequence ID" value="CAH0720042.1"/>
    <property type="molecule type" value="Genomic_DNA"/>
</dbReference>
<protein>
    <submittedName>
        <fullName evidence="1">Uncharacterized protein</fullName>
    </submittedName>
</protein>
<dbReference type="Proteomes" id="UP000838878">
    <property type="component" value="Chromosome 14"/>
</dbReference>
<proteinExistence type="predicted"/>
<keyword evidence="2" id="KW-1185">Reference proteome</keyword>
<accession>A0A8J9VWB5</accession>